<gene>
    <name evidence="1" type="ORF">HMP0015_1558</name>
</gene>
<accession>D4XPB6</accession>
<dbReference type="HOGENOM" id="CLU_3283331_0_0_6"/>
<dbReference type="Proteomes" id="UP000003085">
    <property type="component" value="Unassembled WGS sequence"/>
</dbReference>
<reference evidence="2" key="1">
    <citation type="submission" date="2010-03" db="EMBL/GenBank/DDBJ databases">
        <title>Complete sequence of Mobiluncus curtisii ATCC 43063.</title>
        <authorList>
            <person name="Muzny D."/>
            <person name="Qin X."/>
            <person name="Deng J."/>
            <person name="Jiang H."/>
            <person name="Liu Y."/>
            <person name="Qu J."/>
            <person name="Song X.-Z."/>
            <person name="Zhang L."/>
            <person name="Thornton R."/>
            <person name="Coyle M."/>
            <person name="Francisco L."/>
            <person name="Jackson L."/>
            <person name="Javaid M."/>
            <person name="Korchina V."/>
            <person name="Kovar C."/>
            <person name="Mata R."/>
            <person name="Mathew T."/>
            <person name="Ngo R."/>
            <person name="Nguyen L."/>
            <person name="Nguyen N."/>
            <person name="Okwuonu G."/>
            <person name="Ongeri F."/>
            <person name="Pham C."/>
            <person name="Simmons D."/>
            <person name="Wilczek-Boney K."/>
            <person name="Hale W."/>
            <person name="Jakkamsetti A."/>
            <person name="Pham P."/>
            <person name="Ruth R."/>
            <person name="San Lucas F."/>
            <person name="Warren J."/>
            <person name="Zhang J."/>
            <person name="Zhao Z."/>
            <person name="Zhou C."/>
            <person name="Zhu D."/>
            <person name="Lee S."/>
            <person name="Bess C."/>
            <person name="Blankenburg K."/>
            <person name="Forbes L."/>
            <person name="Fu Q."/>
            <person name="Gubbala S."/>
            <person name="Hirani K."/>
            <person name="Jayaseelan J.C."/>
            <person name="Lara F."/>
            <person name="Munidasa M."/>
            <person name="Palculict T."/>
            <person name="Patil S."/>
            <person name="Pu L.-L."/>
            <person name="Saada N."/>
            <person name="Tang L."/>
            <person name="Weissenberger G."/>
            <person name="Zhu Y."/>
            <person name="Hemphill L."/>
            <person name="Shang Y."/>
            <person name="Youmans B."/>
            <person name="Ayvaz T."/>
            <person name="Ross M."/>
            <person name="Santibanez J."/>
            <person name="Aqrawi P."/>
            <person name="Gross S."/>
            <person name="Joshi V."/>
            <person name="Fowler G."/>
            <person name="Nazareth L."/>
            <person name="Reid J."/>
            <person name="Worley K."/>
            <person name="Petrosino J."/>
            <person name="Highlander S."/>
            <person name="Gibbs R."/>
            <person name="Gibbs R."/>
        </authorList>
    </citation>
    <scope>NUCLEOTIDE SEQUENCE [LARGE SCALE GENOMIC DNA]</scope>
    <source>
        <strain evidence="2">ATCC 19194</strain>
    </source>
</reference>
<organism evidence="1 2">
    <name type="scientific">Acinetobacter haemolyticus ATCC 19194</name>
    <dbReference type="NCBI Taxonomy" id="707232"/>
    <lineage>
        <taxon>Bacteria</taxon>
        <taxon>Pseudomonadati</taxon>
        <taxon>Pseudomonadota</taxon>
        <taxon>Gammaproteobacteria</taxon>
        <taxon>Moraxellales</taxon>
        <taxon>Moraxellaceae</taxon>
        <taxon>Acinetobacter</taxon>
    </lineage>
</organism>
<protein>
    <submittedName>
        <fullName evidence="1">Uncharacterized protein</fullName>
    </submittedName>
</protein>
<evidence type="ECO:0000313" key="1">
    <source>
        <dbReference type="EMBL" id="EFF82959.1"/>
    </source>
</evidence>
<evidence type="ECO:0000313" key="2">
    <source>
        <dbReference type="Proteomes" id="UP000003085"/>
    </source>
</evidence>
<sequence>MLDYLVKHVSDFRKIKLKCFDCIDGVFLPIKSNYCCFRCR</sequence>
<proteinExistence type="predicted"/>
<name>D4XPB6_ACIHA</name>
<dbReference type="AlphaFoldDB" id="D4XPB6"/>
<comment type="caution">
    <text evidence="1">The sequence shown here is derived from an EMBL/GenBank/DDBJ whole genome shotgun (WGS) entry which is preliminary data.</text>
</comment>
<dbReference type="EMBL" id="ADMT01000144">
    <property type="protein sequence ID" value="EFF82959.1"/>
    <property type="molecule type" value="Genomic_DNA"/>
</dbReference>